<dbReference type="InterPro" id="IPR021787">
    <property type="entry name" value="DUF3352"/>
</dbReference>
<dbReference type="OrthoDB" id="253793at2"/>
<evidence type="ECO:0000313" key="2">
    <source>
        <dbReference type="EMBL" id="QDT64411.1"/>
    </source>
</evidence>
<dbReference type="AlphaFoldDB" id="A0A517T7Q7"/>
<sequence precursor="true">MKCFRLLCWLVIFAAAPLAIADEPVASELLLPEDVYAYFSVTDVKEMKSRFAETSLGEIGDDENLQEFWEQFSEQFETLKQKLSDQTGVTLEDLLTLPSGELAFALFRMDGMKAGLVGLADFGDSRETLDLLLDKADTALADKGATRQSEDFEGTEIVSYEFPKADADGGLPGAAEMVPNVLSYFVKDSVIVFGNGIETLEAVLARWDGEHGDTFSKNEVYQYIQEVTASDRAPIMKWYVDPIGAVQWGVQANAQKLPQAQMVLGFLPVLGLQNLRAWGGSVDMATEQYDSVTKSLIYVDQPITGLLGLFKFPAKEMEIPNWVSKDVAGYGAFNWDVESAYDTARNLFNMFRGPNALEQMLDQLSENPDGPDVHIKDDLLDQIAGEIQVVSFPAEIEEEAGEDFDPAAIQQDMVVAIELKDAGDMEALLARLSKSDNYPGRTREFQGKTIYEMPNQTATAGGPESFAAAVLNGSLFFSTKVTRIEDVIRGVDSDDRLSEDADFRKIAEHYPEETSMIGYQNNDSQFKVLWQMLRSGNLGEVAKDIDFSLLPPFEDIRKYLSAAGSYAIPDERGALFVSFSIKD</sequence>
<evidence type="ECO:0008006" key="4">
    <source>
        <dbReference type="Google" id="ProtNLM"/>
    </source>
</evidence>
<feature type="chain" id="PRO_5021922933" description="DUF3352 domain-containing protein" evidence="1">
    <location>
        <begin position="22"/>
        <end position="583"/>
    </location>
</feature>
<dbReference type="RefSeq" id="WP_145261549.1">
    <property type="nucleotide sequence ID" value="NZ_CP036316.1"/>
</dbReference>
<reference evidence="2 3" key="1">
    <citation type="submission" date="2019-02" db="EMBL/GenBank/DDBJ databases">
        <title>Deep-cultivation of Planctomycetes and their phenomic and genomic characterization uncovers novel biology.</title>
        <authorList>
            <person name="Wiegand S."/>
            <person name="Jogler M."/>
            <person name="Boedeker C."/>
            <person name="Pinto D."/>
            <person name="Vollmers J."/>
            <person name="Rivas-Marin E."/>
            <person name="Kohn T."/>
            <person name="Peeters S.H."/>
            <person name="Heuer A."/>
            <person name="Rast P."/>
            <person name="Oberbeckmann S."/>
            <person name="Bunk B."/>
            <person name="Jeske O."/>
            <person name="Meyerdierks A."/>
            <person name="Storesund J.E."/>
            <person name="Kallscheuer N."/>
            <person name="Luecker S."/>
            <person name="Lage O.M."/>
            <person name="Pohl T."/>
            <person name="Merkel B.J."/>
            <person name="Hornburger P."/>
            <person name="Mueller R.-W."/>
            <person name="Bruemmer F."/>
            <person name="Labrenz M."/>
            <person name="Spormann A.M."/>
            <person name="Op den Camp H."/>
            <person name="Overmann J."/>
            <person name="Amann R."/>
            <person name="Jetten M.S.M."/>
            <person name="Mascher T."/>
            <person name="Medema M.H."/>
            <person name="Devos D.P."/>
            <person name="Kaster A.-K."/>
            <person name="Ovreas L."/>
            <person name="Rohde M."/>
            <person name="Galperin M.Y."/>
            <person name="Jogler C."/>
        </authorList>
    </citation>
    <scope>NUCLEOTIDE SEQUENCE [LARGE SCALE GENOMIC DNA]</scope>
    <source>
        <strain evidence="2 3">V22</strain>
    </source>
</reference>
<dbReference type="Proteomes" id="UP000319976">
    <property type="component" value="Chromosome"/>
</dbReference>
<keyword evidence="1" id="KW-0732">Signal</keyword>
<dbReference type="Pfam" id="PF11832">
    <property type="entry name" value="DUF3352"/>
    <property type="match status" value="1"/>
</dbReference>
<protein>
    <recommendedName>
        <fullName evidence="4">DUF3352 domain-containing protein</fullName>
    </recommendedName>
</protein>
<accession>A0A517T7Q7</accession>
<feature type="signal peptide" evidence="1">
    <location>
        <begin position="1"/>
        <end position="21"/>
    </location>
</feature>
<proteinExistence type="predicted"/>
<organism evidence="2 3">
    <name type="scientific">Calycomorphotria hydatis</name>
    <dbReference type="NCBI Taxonomy" id="2528027"/>
    <lineage>
        <taxon>Bacteria</taxon>
        <taxon>Pseudomonadati</taxon>
        <taxon>Planctomycetota</taxon>
        <taxon>Planctomycetia</taxon>
        <taxon>Planctomycetales</taxon>
        <taxon>Planctomycetaceae</taxon>
        <taxon>Calycomorphotria</taxon>
    </lineage>
</organism>
<name>A0A517T7Q7_9PLAN</name>
<dbReference type="EMBL" id="CP036316">
    <property type="protein sequence ID" value="QDT64411.1"/>
    <property type="molecule type" value="Genomic_DNA"/>
</dbReference>
<evidence type="ECO:0000313" key="3">
    <source>
        <dbReference type="Proteomes" id="UP000319976"/>
    </source>
</evidence>
<evidence type="ECO:0000256" key="1">
    <source>
        <dbReference type="SAM" id="SignalP"/>
    </source>
</evidence>
<keyword evidence="3" id="KW-1185">Reference proteome</keyword>
<gene>
    <name evidence="2" type="ORF">V22_16450</name>
</gene>
<dbReference type="KEGG" id="chya:V22_16450"/>